<name>A0A1H1P492_9CORY</name>
<dbReference type="AlphaFoldDB" id="A0A1H1P492"/>
<evidence type="ECO:0000313" key="3">
    <source>
        <dbReference type="Proteomes" id="UP000182237"/>
    </source>
</evidence>
<feature type="transmembrane region" description="Helical" evidence="1">
    <location>
        <begin position="93"/>
        <end position="110"/>
    </location>
</feature>
<evidence type="ECO:0000256" key="1">
    <source>
        <dbReference type="SAM" id="Phobius"/>
    </source>
</evidence>
<protein>
    <submittedName>
        <fullName evidence="2">Uncharacterized protein</fullName>
    </submittedName>
</protein>
<feature type="transmembrane region" description="Helical" evidence="1">
    <location>
        <begin position="68"/>
        <end position="87"/>
    </location>
</feature>
<organism evidence="2 3">
    <name type="scientific">Corynebacterium timonense</name>
    <dbReference type="NCBI Taxonomy" id="441500"/>
    <lineage>
        <taxon>Bacteria</taxon>
        <taxon>Bacillati</taxon>
        <taxon>Actinomycetota</taxon>
        <taxon>Actinomycetes</taxon>
        <taxon>Mycobacteriales</taxon>
        <taxon>Corynebacteriaceae</taxon>
        <taxon>Corynebacterium</taxon>
    </lineage>
</organism>
<evidence type="ECO:0000313" key="2">
    <source>
        <dbReference type="EMBL" id="SDS05805.1"/>
    </source>
</evidence>
<accession>A0A1H1P492</accession>
<keyword evidence="1" id="KW-1133">Transmembrane helix</keyword>
<gene>
    <name evidence="2" type="ORF">SAMN04488539_0922</name>
</gene>
<sequence>MIPVQLRAGGAFLTIALVLVIYAAVWFFRGEPIFPITPQVLSIVAAAALFGANATFVRGQERSRGQVIALACAVLLVIVGVALPAVTIVATQTFWLVLWAAAAAACALILRRSAS</sequence>
<keyword evidence="3" id="KW-1185">Reference proteome</keyword>
<reference evidence="2 3" key="1">
    <citation type="submission" date="2016-10" db="EMBL/GenBank/DDBJ databases">
        <authorList>
            <person name="de Groot N.N."/>
        </authorList>
    </citation>
    <scope>NUCLEOTIDE SEQUENCE [LARGE SCALE GENOMIC DNA]</scope>
    <source>
        <strain evidence="2 3">DSM 45434</strain>
    </source>
</reference>
<feature type="transmembrane region" description="Helical" evidence="1">
    <location>
        <begin position="36"/>
        <end position="56"/>
    </location>
</feature>
<dbReference type="Proteomes" id="UP000182237">
    <property type="component" value="Chromosome I"/>
</dbReference>
<dbReference type="RefSeq" id="WP_019194631.1">
    <property type="nucleotide sequence ID" value="NZ_LT629765.1"/>
</dbReference>
<dbReference type="EMBL" id="LT629765">
    <property type="protein sequence ID" value="SDS05805.1"/>
    <property type="molecule type" value="Genomic_DNA"/>
</dbReference>
<proteinExistence type="predicted"/>
<dbReference type="OrthoDB" id="4427193at2"/>
<keyword evidence="1" id="KW-0472">Membrane</keyword>
<feature type="transmembrane region" description="Helical" evidence="1">
    <location>
        <begin position="12"/>
        <end position="30"/>
    </location>
</feature>
<keyword evidence="1" id="KW-0812">Transmembrane</keyword>